<organism evidence="2 3">
    <name type="scientific">Seiridium unicorne</name>
    <dbReference type="NCBI Taxonomy" id="138068"/>
    <lineage>
        <taxon>Eukaryota</taxon>
        <taxon>Fungi</taxon>
        <taxon>Dikarya</taxon>
        <taxon>Ascomycota</taxon>
        <taxon>Pezizomycotina</taxon>
        <taxon>Sordariomycetes</taxon>
        <taxon>Xylariomycetidae</taxon>
        <taxon>Amphisphaeriales</taxon>
        <taxon>Sporocadaceae</taxon>
        <taxon>Seiridium</taxon>
    </lineage>
</organism>
<dbReference type="Proteomes" id="UP001408356">
    <property type="component" value="Unassembled WGS sequence"/>
</dbReference>
<evidence type="ECO:0000256" key="1">
    <source>
        <dbReference type="SAM" id="Phobius"/>
    </source>
</evidence>
<feature type="transmembrane region" description="Helical" evidence="1">
    <location>
        <begin position="152"/>
        <end position="173"/>
    </location>
</feature>
<name>A0ABR2V2V3_9PEZI</name>
<comment type="caution">
    <text evidence="2">The sequence shown here is derived from an EMBL/GenBank/DDBJ whole genome shotgun (WGS) entry which is preliminary data.</text>
</comment>
<keyword evidence="1" id="KW-0472">Membrane</keyword>
<dbReference type="EMBL" id="JARVKF010000212">
    <property type="protein sequence ID" value="KAK9420973.1"/>
    <property type="molecule type" value="Genomic_DNA"/>
</dbReference>
<reference evidence="2 3" key="1">
    <citation type="journal article" date="2024" name="J. Plant Pathol.">
        <title>Sequence and assembly of the genome of Seiridium unicorne, isolate CBS 538.82, causal agent of cypress canker disease.</title>
        <authorList>
            <person name="Scali E."/>
            <person name="Rocca G.D."/>
            <person name="Danti R."/>
            <person name="Garbelotto M."/>
            <person name="Barberini S."/>
            <person name="Baroncelli R."/>
            <person name="Emiliani G."/>
        </authorList>
    </citation>
    <scope>NUCLEOTIDE SEQUENCE [LARGE SCALE GENOMIC DNA]</scope>
    <source>
        <strain evidence="2 3">BM-138-508</strain>
    </source>
</reference>
<keyword evidence="1" id="KW-1133">Transmembrane helix</keyword>
<proteinExistence type="predicted"/>
<gene>
    <name evidence="2" type="ORF">SUNI508_06118</name>
</gene>
<accession>A0ABR2V2V3</accession>
<feature type="transmembrane region" description="Helical" evidence="1">
    <location>
        <begin position="193"/>
        <end position="217"/>
    </location>
</feature>
<protein>
    <submittedName>
        <fullName evidence="2">Uncharacterized protein</fullName>
    </submittedName>
</protein>
<keyword evidence="1" id="KW-0812">Transmembrane</keyword>
<evidence type="ECO:0000313" key="3">
    <source>
        <dbReference type="Proteomes" id="UP001408356"/>
    </source>
</evidence>
<keyword evidence="3" id="KW-1185">Reference proteome</keyword>
<sequence length="231" mass="25408">MNTHSSIRKGVYANTKKRCAFKHVIAQDIQTGETVEQSLLYNSVDRARFETARRKDELGEYLKGNADWCPDLGGQISVPAHADCSGRSAYSTEHYGLCLESSGLVSVDLPEQKSRAASLCRTGWLMIFNHAEVLALLYGKSKQGMNKALKPAWLNVLDIITAALVASACAISASEEPTRQTSSQSEAMSIDPWRLAIVGLMAFSGGLHVVFGIFTWIDDKELATSWRKCYI</sequence>
<evidence type="ECO:0000313" key="2">
    <source>
        <dbReference type="EMBL" id="KAK9420973.1"/>
    </source>
</evidence>